<dbReference type="EMBL" id="JAWDGP010003856">
    <property type="protein sequence ID" value="KAK3770260.1"/>
    <property type="molecule type" value="Genomic_DNA"/>
</dbReference>
<reference evidence="1" key="1">
    <citation type="journal article" date="2023" name="G3 (Bethesda)">
        <title>A reference genome for the long-term kleptoplast-retaining sea slug Elysia crispata morphotype clarki.</title>
        <authorList>
            <person name="Eastman K.E."/>
            <person name="Pendleton A.L."/>
            <person name="Shaikh M.A."/>
            <person name="Suttiyut T."/>
            <person name="Ogas R."/>
            <person name="Tomko P."/>
            <person name="Gavelis G."/>
            <person name="Widhalm J.R."/>
            <person name="Wisecaver J.H."/>
        </authorList>
    </citation>
    <scope>NUCLEOTIDE SEQUENCE</scope>
    <source>
        <strain evidence="1">ECLA1</strain>
    </source>
</reference>
<proteinExistence type="predicted"/>
<accession>A0AAE0ZJB2</accession>
<evidence type="ECO:0000313" key="1">
    <source>
        <dbReference type="EMBL" id="KAK3770260.1"/>
    </source>
</evidence>
<evidence type="ECO:0000313" key="2">
    <source>
        <dbReference type="Proteomes" id="UP001283361"/>
    </source>
</evidence>
<protein>
    <submittedName>
        <fullName evidence="1">Uncharacterized protein</fullName>
    </submittedName>
</protein>
<name>A0AAE0ZJB2_9GAST</name>
<comment type="caution">
    <text evidence="1">The sequence shown here is derived from an EMBL/GenBank/DDBJ whole genome shotgun (WGS) entry which is preliminary data.</text>
</comment>
<organism evidence="1 2">
    <name type="scientific">Elysia crispata</name>
    <name type="common">lettuce slug</name>
    <dbReference type="NCBI Taxonomy" id="231223"/>
    <lineage>
        <taxon>Eukaryota</taxon>
        <taxon>Metazoa</taxon>
        <taxon>Spiralia</taxon>
        <taxon>Lophotrochozoa</taxon>
        <taxon>Mollusca</taxon>
        <taxon>Gastropoda</taxon>
        <taxon>Heterobranchia</taxon>
        <taxon>Euthyneura</taxon>
        <taxon>Panpulmonata</taxon>
        <taxon>Sacoglossa</taxon>
        <taxon>Placobranchoidea</taxon>
        <taxon>Plakobranchidae</taxon>
        <taxon>Elysia</taxon>
    </lineage>
</organism>
<sequence length="80" mass="9683">MDITAHQETPAIFNIRKHLETACIPHDIEKYDENFNASSPDDYTCRLLCRRCHKREETFILELCARFFRRTVEQIYRKFS</sequence>
<dbReference type="AlphaFoldDB" id="A0AAE0ZJB2"/>
<keyword evidence="2" id="KW-1185">Reference proteome</keyword>
<gene>
    <name evidence="1" type="ORF">RRG08_029916</name>
</gene>
<dbReference type="Proteomes" id="UP001283361">
    <property type="component" value="Unassembled WGS sequence"/>
</dbReference>